<dbReference type="PANTHER" id="PTHR43792">
    <property type="entry name" value="GNAT FAMILY, PUTATIVE (AFU_ORTHOLOGUE AFUA_3G00765)-RELATED-RELATED"/>
    <property type="match status" value="1"/>
</dbReference>
<accession>A0ABR5ND43</accession>
<evidence type="ECO:0000259" key="1">
    <source>
        <dbReference type="PROSITE" id="PS51186"/>
    </source>
</evidence>
<dbReference type="PROSITE" id="PS51186">
    <property type="entry name" value="GNAT"/>
    <property type="match status" value="1"/>
</dbReference>
<proteinExistence type="predicted"/>
<gene>
    <name evidence="2" type="ORF">AN963_06890</name>
</gene>
<comment type="caution">
    <text evidence="2">The sequence shown here is derived from an EMBL/GenBank/DDBJ whole genome shotgun (WGS) entry which is preliminary data.</text>
</comment>
<dbReference type="RefSeq" id="WP_055743769.1">
    <property type="nucleotide sequence ID" value="NZ_LJJB01000007.1"/>
</dbReference>
<sequence length="183" mass="21096">MKFETFPIIETERFLLRQMTKADAPAVFSIFSDPDVTKDMGEAPFTQVKQAELLIEFMNGLFEEDRAIRWGIILKEENNLIGTCGYNGWETNRGSRGEIAYDLGKPYWRKGYMTEVIQSLITFGFESMGLNRIEAFTNVDATPSIQLLKKNGFQEDGILRGYACFHGEYVDQRCFSLLQKDWK</sequence>
<dbReference type="Pfam" id="PF13302">
    <property type="entry name" value="Acetyltransf_3"/>
    <property type="match status" value="1"/>
</dbReference>
<reference evidence="2 3" key="1">
    <citation type="submission" date="2015-09" db="EMBL/GenBank/DDBJ databases">
        <title>Genome sequencing project for genomic taxonomy and phylogenomics of Bacillus-like bacteria.</title>
        <authorList>
            <person name="Liu B."/>
            <person name="Wang J."/>
            <person name="Zhu Y."/>
            <person name="Liu G."/>
            <person name="Chen Q."/>
            <person name="Chen Z."/>
            <person name="Lan J."/>
            <person name="Che J."/>
            <person name="Ge C."/>
            <person name="Shi H."/>
            <person name="Pan Z."/>
            <person name="Liu X."/>
        </authorList>
    </citation>
    <scope>NUCLEOTIDE SEQUENCE [LARGE SCALE GENOMIC DNA]</scope>
    <source>
        <strain evidence="2 3">DSM 8552</strain>
    </source>
</reference>
<dbReference type="InterPro" id="IPR016181">
    <property type="entry name" value="Acyl_CoA_acyltransferase"/>
</dbReference>
<organism evidence="2 3">
    <name type="scientific">Brevibacillus choshinensis</name>
    <dbReference type="NCBI Taxonomy" id="54911"/>
    <lineage>
        <taxon>Bacteria</taxon>
        <taxon>Bacillati</taxon>
        <taxon>Bacillota</taxon>
        <taxon>Bacilli</taxon>
        <taxon>Bacillales</taxon>
        <taxon>Paenibacillaceae</taxon>
        <taxon>Brevibacillus</taxon>
    </lineage>
</organism>
<dbReference type="EMBL" id="LJJB01000007">
    <property type="protein sequence ID" value="KQL49468.1"/>
    <property type="molecule type" value="Genomic_DNA"/>
</dbReference>
<protein>
    <submittedName>
        <fullName evidence="2">GCN5 family acetyltransferase</fullName>
    </submittedName>
</protein>
<dbReference type="SUPFAM" id="SSF55729">
    <property type="entry name" value="Acyl-CoA N-acyltransferases (Nat)"/>
    <property type="match status" value="1"/>
</dbReference>
<name>A0ABR5ND43_BRECH</name>
<dbReference type="InterPro" id="IPR051531">
    <property type="entry name" value="N-acetyltransferase"/>
</dbReference>
<evidence type="ECO:0000313" key="2">
    <source>
        <dbReference type="EMBL" id="KQL49468.1"/>
    </source>
</evidence>
<dbReference type="InterPro" id="IPR000182">
    <property type="entry name" value="GNAT_dom"/>
</dbReference>
<keyword evidence="3" id="KW-1185">Reference proteome</keyword>
<dbReference type="Proteomes" id="UP000051063">
    <property type="component" value="Unassembled WGS sequence"/>
</dbReference>
<evidence type="ECO:0000313" key="3">
    <source>
        <dbReference type="Proteomes" id="UP000051063"/>
    </source>
</evidence>
<dbReference type="PANTHER" id="PTHR43792:SF9">
    <property type="entry name" value="RIBOSOMAL-PROTEIN-ALANINE ACETYLTRANSFERASE"/>
    <property type="match status" value="1"/>
</dbReference>
<feature type="domain" description="N-acetyltransferase" evidence="1">
    <location>
        <begin position="14"/>
        <end position="171"/>
    </location>
</feature>
<dbReference type="Gene3D" id="3.40.630.30">
    <property type="match status" value="1"/>
</dbReference>